<feature type="binding site" evidence="4">
    <location>
        <begin position="153"/>
        <end position="166"/>
    </location>
    <ligand>
        <name>acetyl-CoA</name>
        <dbReference type="ChEBI" id="CHEBI:57288"/>
    </ligand>
</feature>
<dbReference type="GO" id="GO:0005737">
    <property type="term" value="C:cytoplasm"/>
    <property type="evidence" value="ECO:0007669"/>
    <property type="project" value="UniProtKB-SubCell"/>
</dbReference>
<dbReference type="PANTHER" id="PTHR12327:SF0">
    <property type="entry name" value="ALPHA-TUBULIN N-ACETYLTRANSFERASE 1"/>
    <property type="match status" value="1"/>
</dbReference>
<comment type="PTM">
    <text evidence="4">Autoacetylation strongly increases tubulin acetylation.</text>
</comment>
<evidence type="ECO:0000256" key="3">
    <source>
        <dbReference type="ARBA" id="ARBA00023315"/>
    </source>
</evidence>
<comment type="subcellular location">
    <subcellularLocation>
        <location evidence="4">Cytoplasm</location>
    </subcellularLocation>
    <subcellularLocation>
        <location evidence="4">Membrane</location>
        <location evidence="4">Clathrin-coated pit</location>
    </subcellularLocation>
    <subcellularLocation>
        <location evidence="4">Cell junction</location>
        <location evidence="4">Focal adhesion</location>
    </subcellularLocation>
    <subcellularLocation>
        <location evidence="4">Cell projection</location>
        <location evidence="4">Axon</location>
    </subcellularLocation>
    <subcellularLocation>
        <location evidence="4">Cytoplasm</location>
        <location evidence="4">Cytoskeleton</location>
    </subcellularLocation>
    <subcellularLocation>
        <location evidence="4">Cytoplasm</location>
        <location evidence="4">Cytoskeleton</location>
        <location evidence="4">Spindle</location>
    </subcellularLocation>
</comment>
<keyword evidence="1 4" id="KW-0808">Transferase</keyword>
<evidence type="ECO:0000256" key="1">
    <source>
        <dbReference type="ARBA" id="ARBA00022679"/>
    </source>
</evidence>
<dbReference type="GO" id="GO:0048666">
    <property type="term" value="P:neuron development"/>
    <property type="evidence" value="ECO:0007669"/>
    <property type="project" value="UniProtKB-UniRule"/>
</dbReference>
<evidence type="ECO:0000313" key="7">
    <source>
        <dbReference type="Proteomes" id="UP001177744"/>
    </source>
</evidence>
<dbReference type="PANTHER" id="PTHR12327">
    <property type="entry name" value="ALPHA-TUBULIN N-ACETYLTRANSFERASE 1"/>
    <property type="match status" value="1"/>
</dbReference>
<dbReference type="GO" id="GO:0005819">
    <property type="term" value="C:spindle"/>
    <property type="evidence" value="ECO:0007669"/>
    <property type="project" value="UniProtKB-SubCell"/>
</dbReference>
<keyword evidence="7" id="KW-1185">Reference proteome</keyword>
<evidence type="ECO:0000313" key="6">
    <source>
        <dbReference type="EMBL" id="KAK1327554.1"/>
    </source>
</evidence>
<dbReference type="HAMAP" id="MF_03130">
    <property type="entry name" value="mec17"/>
    <property type="match status" value="1"/>
</dbReference>
<feature type="modified residue" description="N6-acetyllysine; by autocatalysis" evidence="4">
    <location>
        <position position="175"/>
    </location>
</feature>
<feature type="domain" description="N-acetyltransferase" evidence="5">
    <location>
        <begin position="1"/>
        <end position="219"/>
    </location>
</feature>
<keyword evidence="4" id="KW-0206">Cytoskeleton</keyword>
<keyword evidence="4" id="KW-0963">Cytoplasm</keyword>
<evidence type="ECO:0000256" key="2">
    <source>
        <dbReference type="ARBA" id="ARBA00023176"/>
    </source>
</evidence>
<reference evidence="6" key="1">
    <citation type="submission" date="2023-06" db="EMBL/GenBank/DDBJ databases">
        <title>Reference genome for the Northern bat (Eptesicus nilssonii), a most northern bat species.</title>
        <authorList>
            <person name="Laine V.N."/>
            <person name="Pulliainen A.T."/>
            <person name="Lilley T.M."/>
        </authorList>
    </citation>
    <scope>NUCLEOTIDE SEQUENCE</scope>
    <source>
        <strain evidence="6">BLF_Eptnil</strain>
        <tissue evidence="6">Kidney</tissue>
    </source>
</reference>
<organism evidence="6 7">
    <name type="scientific">Cnephaeus nilssonii</name>
    <name type="common">Northern bat</name>
    <name type="synonym">Eptesicus nilssonii</name>
    <dbReference type="NCBI Taxonomy" id="3371016"/>
    <lineage>
        <taxon>Eukaryota</taxon>
        <taxon>Metazoa</taxon>
        <taxon>Chordata</taxon>
        <taxon>Craniata</taxon>
        <taxon>Vertebrata</taxon>
        <taxon>Euteleostomi</taxon>
        <taxon>Mammalia</taxon>
        <taxon>Eutheria</taxon>
        <taxon>Laurasiatheria</taxon>
        <taxon>Chiroptera</taxon>
        <taxon>Yangochiroptera</taxon>
        <taxon>Vespertilionidae</taxon>
        <taxon>Cnephaeus</taxon>
    </lineage>
</organism>
<keyword evidence="3 4" id="KW-0012">Acyltransferase</keyword>
<comment type="subunit">
    <text evidence="4">Component of the BBSome complex. Interacts with AP2 alpha-adaptins, including AP2A2, but not with AP1 gamma-adaptin (AP1G1/AP1G2); this interaction is required for efficient alpha-tubulin acetylation, hence clathrin-coated pits are sites of microtubule acetylation.</text>
</comment>
<accession>A0AA40LCZ7</accession>
<dbReference type="Gene3D" id="6.20.370.120">
    <property type="match status" value="1"/>
</dbReference>
<name>A0AA40LCZ7_CNENI</name>
<sequence length="241" mass="27335">MEFPFDVDALLPERITVLDQHLRPPARRPGTTTPARVDVQQQLMTIVDELGKASAKVLGTPLGTVDKGGLGPLEGTCKMSVISWQAQHLPAPITSASRMQSNRHVMYVLKDSSARPAGKGALIGFLKVGYKKLFVLDDREAHNEVEPLCILDFYIHETLQRHGHGRELFQYMLQKERVEPHQLAIDRPSQKLLKFLNKHYNLETTVPQVRGFRGYIPTEHSHRIYYLGARNWHLPSTFPSL</sequence>
<keyword evidence="4" id="KW-0007">Acetylation</keyword>
<dbReference type="GO" id="GO:0005874">
    <property type="term" value="C:microtubule"/>
    <property type="evidence" value="ECO:0007669"/>
    <property type="project" value="InterPro"/>
</dbReference>
<dbReference type="EC" id="2.3.1.108" evidence="4"/>
<comment type="similarity">
    <text evidence="4">Belongs to the acetyltransferase ATAT1 family.</text>
</comment>
<keyword evidence="4" id="KW-0965">Cell junction</keyword>
<keyword evidence="4" id="KW-0472">Membrane</keyword>
<feature type="binding site" evidence="4">
    <location>
        <begin position="189"/>
        <end position="198"/>
    </location>
    <ligand>
        <name>acetyl-CoA</name>
        <dbReference type="ChEBI" id="CHEBI:57288"/>
    </ligand>
</feature>
<dbReference type="EMBL" id="JAULJE010000028">
    <property type="protein sequence ID" value="KAK1327554.1"/>
    <property type="molecule type" value="Genomic_DNA"/>
</dbReference>
<comment type="caution">
    <text evidence="6">The sequence shown here is derived from an EMBL/GenBank/DDBJ whole genome shotgun (WGS) entry which is preliminary data.</text>
</comment>
<proteinExistence type="inferred from homology"/>
<dbReference type="InterPro" id="IPR007965">
    <property type="entry name" value="GNAT_ATAT"/>
</dbReference>
<dbReference type="GO" id="GO:0005925">
    <property type="term" value="C:focal adhesion"/>
    <property type="evidence" value="ECO:0007669"/>
    <property type="project" value="UniProtKB-SubCell"/>
</dbReference>
<evidence type="ECO:0000256" key="4">
    <source>
        <dbReference type="HAMAP-Rule" id="MF_03130"/>
    </source>
</evidence>
<comment type="function">
    <text evidence="4">Specifically acetylates 'Lys-40' in alpha-tubulin on the lumenal side of microtubules. Promotes microtubule destabilization and accelerates microtubule dynamics; this activity may be independent of acetylation activity. Acetylates alpha-tubulin with a slow enzymatic rate, due to a catalytic site that is not optimized for acetyl transfer. Enters the microtubule through each end and diffuses quickly throughout the lumen of microtubules. Acetylates only long/old microtubules because of its slow acetylation rate since it does not have time to act on dynamically unstable microtubules before the enzyme is released. Required for normal sperm flagellar function. Promotes directional cell locomotion and chemotaxis, through AP2A2-dependent acetylation of alpha-tubulin at clathrin-coated pits that are concentrated at the leading edge of migrating cells. May facilitate primary cilium assembly.</text>
</comment>
<dbReference type="Proteomes" id="UP001177744">
    <property type="component" value="Unassembled WGS sequence"/>
</dbReference>
<dbReference type="GO" id="GO:0019799">
    <property type="term" value="F:tubulin N-acetyltransferase activity"/>
    <property type="evidence" value="ECO:0007669"/>
    <property type="project" value="UniProtKB-UniRule"/>
</dbReference>
<dbReference type="Pfam" id="PF05301">
    <property type="entry name" value="Acetyltransf_16"/>
    <property type="match status" value="1"/>
</dbReference>
<comment type="caution">
    <text evidence="4">Lacks conserved residue(s) required for the propagation of feature annotation.</text>
</comment>
<dbReference type="GO" id="GO:0005905">
    <property type="term" value="C:clathrin-coated pit"/>
    <property type="evidence" value="ECO:0007669"/>
    <property type="project" value="UniProtKB-SubCell"/>
</dbReference>
<keyword evidence="2 4" id="KW-0168">Coated pit</keyword>
<dbReference type="AlphaFoldDB" id="A0AA40LCZ7"/>
<evidence type="ECO:0000259" key="5">
    <source>
        <dbReference type="PROSITE" id="PS51730"/>
    </source>
</evidence>
<dbReference type="GO" id="GO:0070507">
    <property type="term" value="P:regulation of microtubule cytoskeleton organization"/>
    <property type="evidence" value="ECO:0007669"/>
    <property type="project" value="UniProtKB-UniRule"/>
</dbReference>
<dbReference type="InterPro" id="IPR038746">
    <property type="entry name" value="Atat"/>
</dbReference>
<dbReference type="GO" id="GO:0030424">
    <property type="term" value="C:axon"/>
    <property type="evidence" value="ECO:0007669"/>
    <property type="project" value="UniProtKB-SubCell"/>
</dbReference>
<gene>
    <name evidence="4" type="primary">ATAT1</name>
    <name evidence="4" type="synonym">MEC17</name>
    <name evidence="6" type="ORF">QTO34_013056</name>
</gene>
<feature type="site" description="Crucial for catalytic activity" evidence="4">
    <location>
        <position position="87"/>
    </location>
</feature>
<protein>
    <recommendedName>
        <fullName evidence="4">Alpha-tubulin N-acetyltransferase 1</fullName>
        <shortName evidence="4">Alpha-TAT</shortName>
        <shortName evidence="4">Alpha-TAT1</shortName>
        <shortName evidence="4">TAT</shortName>
        <ecNumber evidence="4">2.3.1.108</ecNumber>
    </recommendedName>
    <alternativeName>
        <fullName evidence="4">Acetyltransferase mec-17 homolog</fullName>
    </alternativeName>
</protein>
<dbReference type="Gene3D" id="3.40.630.30">
    <property type="match status" value="1"/>
</dbReference>
<dbReference type="FunFam" id="3.40.630.30:FF:000020">
    <property type="entry name" value="Alpha-tubulin N-acetyltransferase 1"/>
    <property type="match status" value="1"/>
</dbReference>
<keyword evidence="4" id="KW-0966">Cell projection</keyword>
<comment type="catalytic activity">
    <reaction evidence="4">
        <text>L-lysyl-[alpha-tubulin] + acetyl-CoA = N(6)-acetyl-L-lysyl-[alpha-tubulin] + CoA + H(+)</text>
        <dbReference type="Rhea" id="RHEA:15277"/>
        <dbReference type="Rhea" id="RHEA-COMP:11278"/>
        <dbReference type="Rhea" id="RHEA-COMP:11279"/>
        <dbReference type="ChEBI" id="CHEBI:15378"/>
        <dbReference type="ChEBI" id="CHEBI:29969"/>
        <dbReference type="ChEBI" id="CHEBI:57287"/>
        <dbReference type="ChEBI" id="CHEBI:57288"/>
        <dbReference type="ChEBI" id="CHEBI:61930"/>
        <dbReference type="EC" id="2.3.1.108"/>
    </reaction>
</comment>
<dbReference type="PROSITE" id="PS51730">
    <property type="entry name" value="GNAT_ATAT"/>
    <property type="match status" value="1"/>
</dbReference>